<dbReference type="STRING" id="1603886.GCA_001895165_01223"/>
<evidence type="ECO:0000256" key="2">
    <source>
        <dbReference type="ARBA" id="ARBA00009695"/>
    </source>
</evidence>
<proteinExistence type="inferred from homology"/>
<organism evidence="8 9">
    <name type="scientific">Bifidobacterium lemurum</name>
    <dbReference type="NCBI Taxonomy" id="1603886"/>
    <lineage>
        <taxon>Bacteria</taxon>
        <taxon>Bacillati</taxon>
        <taxon>Actinomycetota</taxon>
        <taxon>Actinomycetes</taxon>
        <taxon>Bifidobacteriales</taxon>
        <taxon>Bifidobacteriaceae</taxon>
        <taxon>Bifidobacterium</taxon>
    </lineage>
</organism>
<dbReference type="PANTHER" id="PTHR33602:SF1">
    <property type="entry name" value="REGULATORY PROTEIN RECX FAMILY PROTEIN"/>
    <property type="match status" value="1"/>
</dbReference>
<name>A0A261FW66_9BIFI</name>
<dbReference type="AlphaFoldDB" id="A0A261FW66"/>
<evidence type="ECO:0000259" key="6">
    <source>
        <dbReference type="Pfam" id="PF02631"/>
    </source>
</evidence>
<gene>
    <name evidence="8" type="ORF">BLEM_0124</name>
</gene>
<feature type="region of interest" description="Disordered" evidence="5">
    <location>
        <begin position="24"/>
        <end position="56"/>
    </location>
</feature>
<feature type="region of interest" description="Disordered" evidence="5">
    <location>
        <begin position="132"/>
        <end position="154"/>
    </location>
</feature>
<dbReference type="InterPro" id="IPR053926">
    <property type="entry name" value="RecX_HTH_1st"/>
</dbReference>
<comment type="subcellular location">
    <subcellularLocation>
        <location evidence="1">Cytoplasm</location>
    </subcellularLocation>
</comment>
<dbReference type="GO" id="GO:0006282">
    <property type="term" value="P:regulation of DNA repair"/>
    <property type="evidence" value="ECO:0007669"/>
    <property type="project" value="InterPro"/>
</dbReference>
<evidence type="ECO:0000313" key="9">
    <source>
        <dbReference type="Proteomes" id="UP000216352"/>
    </source>
</evidence>
<sequence length="333" mass="35372">MIGAEAFLAEHGVAIPVSEADVARHAQTGRRPAGDRVLSDRPASVDSSVSTGRRTGGCVVDGGRVLEDGHVLADGSVSADVRVVSDSGAVDGGRVMADDPVLVDCSVSSGRRNICTVDGGRVVVDGSALTDRRMSADRHASTSRHSSTGRHGFAEPLTCADSGVRRHSARPSVACAGDEVDGLDLDACREAALRLLDAAPRASGALRTRLLDKGYADGIVDEVIERLTRVQLLDDEAYAQSAVRYCAGRMMGRRGTMMELVRKGVSRSMAEHVCAEAESSGVFEESAWELGRSVARKTRGFEPQTRKRRFWSAGGRKGHNPETLRAVAAELFT</sequence>
<evidence type="ECO:0000259" key="7">
    <source>
        <dbReference type="Pfam" id="PF21982"/>
    </source>
</evidence>
<comment type="caution">
    <text evidence="8">The sequence shown here is derived from an EMBL/GenBank/DDBJ whole genome shotgun (WGS) entry which is preliminary data.</text>
</comment>
<dbReference type="InterPro" id="IPR003783">
    <property type="entry name" value="Regulatory_RecX"/>
</dbReference>
<dbReference type="Proteomes" id="UP000216352">
    <property type="component" value="Unassembled WGS sequence"/>
</dbReference>
<protein>
    <recommendedName>
        <fullName evidence="3">Regulatory protein RecX</fullName>
    </recommendedName>
</protein>
<evidence type="ECO:0000256" key="5">
    <source>
        <dbReference type="SAM" id="MobiDB-lite"/>
    </source>
</evidence>
<comment type="similarity">
    <text evidence="2">Belongs to the RecX family.</text>
</comment>
<evidence type="ECO:0000256" key="1">
    <source>
        <dbReference type="ARBA" id="ARBA00004496"/>
    </source>
</evidence>
<dbReference type="InterPro" id="IPR053924">
    <property type="entry name" value="RecX_HTH_2nd"/>
</dbReference>
<dbReference type="PANTHER" id="PTHR33602">
    <property type="entry name" value="REGULATORY PROTEIN RECX FAMILY PROTEIN"/>
    <property type="match status" value="1"/>
</dbReference>
<keyword evidence="9" id="KW-1185">Reference proteome</keyword>
<accession>A0A261FW66</accession>
<evidence type="ECO:0000256" key="3">
    <source>
        <dbReference type="ARBA" id="ARBA00018111"/>
    </source>
</evidence>
<dbReference type="EMBL" id="MWWX01000001">
    <property type="protein sequence ID" value="OZG63421.1"/>
    <property type="molecule type" value="Genomic_DNA"/>
</dbReference>
<dbReference type="GO" id="GO:0005737">
    <property type="term" value="C:cytoplasm"/>
    <property type="evidence" value="ECO:0007669"/>
    <property type="project" value="UniProtKB-SubCell"/>
</dbReference>
<evidence type="ECO:0000313" key="8">
    <source>
        <dbReference type="EMBL" id="OZG63421.1"/>
    </source>
</evidence>
<evidence type="ECO:0000256" key="4">
    <source>
        <dbReference type="ARBA" id="ARBA00022490"/>
    </source>
</evidence>
<reference evidence="8 9" key="1">
    <citation type="journal article" date="2017" name="BMC Genomics">
        <title>Comparative genomic and phylogenomic analyses of the Bifidobacteriaceae family.</title>
        <authorList>
            <person name="Lugli G.A."/>
            <person name="Milani C."/>
            <person name="Turroni F."/>
            <person name="Duranti S."/>
            <person name="Mancabelli L."/>
            <person name="Mangifesta M."/>
            <person name="Ferrario C."/>
            <person name="Modesto M."/>
            <person name="Mattarelli P."/>
            <person name="Jiri K."/>
            <person name="van Sinderen D."/>
            <person name="Ventura M."/>
        </authorList>
    </citation>
    <scope>NUCLEOTIDE SEQUENCE [LARGE SCALE GENOMIC DNA]</scope>
    <source>
        <strain evidence="8 9">DSM 28807</strain>
    </source>
</reference>
<keyword evidence="4" id="KW-0963">Cytoplasm</keyword>
<feature type="domain" description="RecX first three-helical" evidence="7">
    <location>
        <begin position="188"/>
        <end position="227"/>
    </location>
</feature>
<dbReference type="Gene3D" id="1.10.10.10">
    <property type="entry name" value="Winged helix-like DNA-binding domain superfamily/Winged helix DNA-binding domain"/>
    <property type="match status" value="2"/>
</dbReference>
<dbReference type="Pfam" id="PF02631">
    <property type="entry name" value="RecX_HTH2"/>
    <property type="match status" value="1"/>
</dbReference>
<feature type="domain" description="RecX second three-helical" evidence="6">
    <location>
        <begin position="234"/>
        <end position="271"/>
    </location>
</feature>
<dbReference type="InterPro" id="IPR036388">
    <property type="entry name" value="WH-like_DNA-bd_sf"/>
</dbReference>
<dbReference type="Pfam" id="PF21982">
    <property type="entry name" value="RecX_HTH1"/>
    <property type="match status" value="1"/>
</dbReference>